<dbReference type="GO" id="GO:0035770">
    <property type="term" value="C:ribonucleoprotein granule"/>
    <property type="evidence" value="ECO:0007669"/>
    <property type="project" value="TreeGrafter"/>
</dbReference>
<dbReference type="Pfam" id="PF08373">
    <property type="entry name" value="RAP"/>
    <property type="match status" value="1"/>
</dbReference>
<dbReference type="GO" id="GO:0005759">
    <property type="term" value="C:mitochondrial matrix"/>
    <property type="evidence" value="ECO:0007669"/>
    <property type="project" value="TreeGrafter"/>
</dbReference>
<feature type="compositionally biased region" description="Basic residues" evidence="1">
    <location>
        <begin position="155"/>
        <end position="166"/>
    </location>
</feature>
<dbReference type="Proteomes" id="UP000298416">
    <property type="component" value="Unassembled WGS sequence"/>
</dbReference>
<dbReference type="InterPro" id="IPR050870">
    <property type="entry name" value="FAST_kinase"/>
</dbReference>
<dbReference type="Gene3D" id="3.40.960.10">
    <property type="entry name" value="VSR Endonuclease"/>
    <property type="match status" value="1"/>
</dbReference>
<accession>A0A8X8ZE91</accession>
<evidence type="ECO:0000256" key="1">
    <source>
        <dbReference type="SAM" id="MobiDB-lite"/>
    </source>
</evidence>
<feature type="domain" description="RAP" evidence="2">
    <location>
        <begin position="592"/>
        <end position="650"/>
    </location>
</feature>
<dbReference type="AlphaFoldDB" id="A0A8X8ZE91"/>
<dbReference type="GO" id="GO:0003723">
    <property type="term" value="F:RNA binding"/>
    <property type="evidence" value="ECO:0007669"/>
    <property type="project" value="TreeGrafter"/>
</dbReference>
<gene>
    <name evidence="3" type="ORF">SASPL_138820</name>
</gene>
<evidence type="ECO:0000259" key="2">
    <source>
        <dbReference type="PROSITE" id="PS51286"/>
    </source>
</evidence>
<dbReference type="PANTHER" id="PTHR21228">
    <property type="entry name" value="FAST LEU-RICH DOMAIN-CONTAINING"/>
    <property type="match status" value="1"/>
</dbReference>
<name>A0A8X8ZE91_SALSN</name>
<dbReference type="InterPro" id="IPR013584">
    <property type="entry name" value="RAP"/>
</dbReference>
<evidence type="ECO:0000313" key="3">
    <source>
        <dbReference type="EMBL" id="KAG6401952.1"/>
    </source>
</evidence>
<feature type="compositionally biased region" description="Acidic residues" evidence="1">
    <location>
        <begin position="171"/>
        <end position="185"/>
    </location>
</feature>
<dbReference type="PANTHER" id="PTHR21228:SF40">
    <property type="entry name" value="LD45607P"/>
    <property type="match status" value="1"/>
</dbReference>
<feature type="compositionally biased region" description="Acidic residues" evidence="1">
    <location>
        <begin position="63"/>
        <end position="78"/>
    </location>
</feature>
<dbReference type="PROSITE" id="PS51286">
    <property type="entry name" value="RAP"/>
    <property type="match status" value="1"/>
</dbReference>
<evidence type="ECO:0000313" key="4">
    <source>
        <dbReference type="Proteomes" id="UP000298416"/>
    </source>
</evidence>
<organism evidence="3">
    <name type="scientific">Salvia splendens</name>
    <name type="common">Scarlet sage</name>
    <dbReference type="NCBI Taxonomy" id="180675"/>
    <lineage>
        <taxon>Eukaryota</taxon>
        <taxon>Viridiplantae</taxon>
        <taxon>Streptophyta</taxon>
        <taxon>Embryophyta</taxon>
        <taxon>Tracheophyta</taxon>
        <taxon>Spermatophyta</taxon>
        <taxon>Magnoliopsida</taxon>
        <taxon>eudicotyledons</taxon>
        <taxon>Gunneridae</taxon>
        <taxon>Pentapetalae</taxon>
        <taxon>asterids</taxon>
        <taxon>lamiids</taxon>
        <taxon>Lamiales</taxon>
        <taxon>Lamiaceae</taxon>
        <taxon>Nepetoideae</taxon>
        <taxon>Mentheae</taxon>
        <taxon>Salviinae</taxon>
        <taxon>Salvia</taxon>
        <taxon>Salvia subgen. Calosphace</taxon>
        <taxon>core Calosphace</taxon>
    </lineage>
</organism>
<dbReference type="GO" id="GO:0000963">
    <property type="term" value="P:mitochondrial RNA processing"/>
    <property type="evidence" value="ECO:0007669"/>
    <property type="project" value="TreeGrafter"/>
</dbReference>
<dbReference type="GO" id="GO:0044528">
    <property type="term" value="P:regulation of mitochondrial mRNA stability"/>
    <property type="evidence" value="ECO:0007669"/>
    <property type="project" value="TreeGrafter"/>
</dbReference>
<dbReference type="GO" id="GO:0009507">
    <property type="term" value="C:chloroplast"/>
    <property type="evidence" value="ECO:0007669"/>
    <property type="project" value="TreeGrafter"/>
</dbReference>
<keyword evidence="4" id="KW-1185">Reference proteome</keyword>
<reference evidence="3" key="2">
    <citation type="submission" date="2020-08" db="EMBL/GenBank/DDBJ databases">
        <title>Plant Genome Project.</title>
        <authorList>
            <person name="Zhang R.-G."/>
        </authorList>
    </citation>
    <scope>NUCLEOTIDE SEQUENCE</scope>
    <source>
        <strain evidence="3">Huo1</strain>
        <tissue evidence="3">Leaf</tissue>
    </source>
</reference>
<reference evidence="3" key="1">
    <citation type="submission" date="2018-01" db="EMBL/GenBank/DDBJ databases">
        <authorList>
            <person name="Mao J.F."/>
        </authorList>
    </citation>
    <scope>NUCLEOTIDE SEQUENCE</scope>
    <source>
        <strain evidence="3">Huo1</strain>
        <tissue evidence="3">Leaf</tissue>
    </source>
</reference>
<feature type="region of interest" description="Disordered" evidence="1">
    <location>
        <begin position="59"/>
        <end position="86"/>
    </location>
</feature>
<dbReference type="OrthoDB" id="385235at2759"/>
<dbReference type="EMBL" id="PNBA02000014">
    <property type="protein sequence ID" value="KAG6401952.1"/>
    <property type="molecule type" value="Genomic_DNA"/>
</dbReference>
<feature type="region of interest" description="Disordered" evidence="1">
    <location>
        <begin position="149"/>
        <end position="185"/>
    </location>
</feature>
<feature type="region of interest" description="Disordered" evidence="1">
    <location>
        <begin position="97"/>
        <end position="116"/>
    </location>
</feature>
<proteinExistence type="predicted"/>
<dbReference type="GO" id="GO:1901259">
    <property type="term" value="P:chloroplast rRNA processing"/>
    <property type="evidence" value="ECO:0007669"/>
    <property type="project" value="TreeGrafter"/>
</dbReference>
<comment type="caution">
    <text evidence="3">The sequence shown here is derived from an EMBL/GenBank/DDBJ whole genome shotgun (WGS) entry which is preliminary data.</text>
</comment>
<sequence>MKTLEASAVINSISNFQIPSTKPISFKPLLPNTNSRAQLSSLSLKTCCISFTKRGKHSAVETAADEEVDSAAEEEEEEKSSNSIATSANWEAQFLGEIKPNGNLSPKKKVKQPNSRLIRENDDMDWCVRARKVALKSIEARGLTAKMERMVTGDKKKKKKKKKKKQPKIDNDDDDDDDDDDEFLSDGDEGDVLNFNLDSLDKASHLRQTVSKIAGGMFEEKRERTMETFVERLSQFSGPSDRRKEINLNKLVVEAQTADEVLEATAEVIMAVAKGLSPSPLSPLNIATALHRIAKNMEKVSLMRTHRLAFARRREMSMLVGMAMAALPDCSGQGVSNIAWALSKIGGELLYLSEMDRVAEVAVAKVDELNSQNVANLAGAFASMQHSSPELFAELCKRASVLITTFQPQEIAQVLWAFASLNEAADPLLDSLDEAFDGCSVVANLVDERETVGNDVPLRVEFTRDQIGNVAWSYAVMGRLDRVFFSHVWRALNHFDGRSISEQHREDVVFASQLHLVMQCLKVEYPELEVALSSELERRIEGTGKTKKFNQKVTSSFQKEVLRLLVSTGLEWIKEYSVDGYTVDAVCLDKKVALEIDGPTHFSRNTGVPLGHTMLKRRYIAAVGWKIISVSHQDWEELQGEFEQLDYLTRILGDALGYESSNVAIS</sequence>
<dbReference type="SMART" id="SM00952">
    <property type="entry name" value="RAP"/>
    <property type="match status" value="1"/>
</dbReference>
<protein>
    <recommendedName>
        <fullName evidence="2">RAP domain-containing protein</fullName>
    </recommendedName>
</protein>